<dbReference type="AlphaFoldDB" id="A0AAJ0EDC9"/>
<feature type="chain" id="PRO_5042462427" description="Secreted protein" evidence="1">
    <location>
        <begin position="18"/>
        <end position="197"/>
    </location>
</feature>
<reference evidence="2" key="1">
    <citation type="submission" date="2021-06" db="EMBL/GenBank/DDBJ databases">
        <title>Comparative genomics, transcriptomics and evolutionary studies reveal genomic signatures of adaptation to plant cell wall in hemibiotrophic fungi.</title>
        <authorList>
            <consortium name="DOE Joint Genome Institute"/>
            <person name="Baroncelli R."/>
            <person name="Diaz J.F."/>
            <person name="Benocci T."/>
            <person name="Peng M."/>
            <person name="Battaglia E."/>
            <person name="Haridas S."/>
            <person name="Andreopoulos W."/>
            <person name="Labutti K."/>
            <person name="Pangilinan J."/>
            <person name="Floch G.L."/>
            <person name="Makela M.R."/>
            <person name="Henrissat B."/>
            <person name="Grigoriev I.V."/>
            <person name="Crouch J.A."/>
            <person name="De Vries R.P."/>
            <person name="Sukno S.A."/>
            <person name="Thon M.R."/>
        </authorList>
    </citation>
    <scope>NUCLEOTIDE SEQUENCE</scope>
    <source>
        <strain evidence="2">CBS 102054</strain>
    </source>
</reference>
<dbReference type="RefSeq" id="XP_060443506.1">
    <property type="nucleotide sequence ID" value="XM_060595968.1"/>
</dbReference>
<dbReference type="Proteomes" id="UP001243989">
    <property type="component" value="Unassembled WGS sequence"/>
</dbReference>
<evidence type="ECO:0000313" key="3">
    <source>
        <dbReference type="Proteomes" id="UP001243989"/>
    </source>
</evidence>
<dbReference type="GeneID" id="85480830"/>
<keyword evidence="1" id="KW-0732">Signal</keyword>
<feature type="signal peptide" evidence="1">
    <location>
        <begin position="1"/>
        <end position="17"/>
    </location>
</feature>
<organism evidence="2 3">
    <name type="scientific">Colletotrichum phormii</name>
    <dbReference type="NCBI Taxonomy" id="359342"/>
    <lineage>
        <taxon>Eukaryota</taxon>
        <taxon>Fungi</taxon>
        <taxon>Dikarya</taxon>
        <taxon>Ascomycota</taxon>
        <taxon>Pezizomycotina</taxon>
        <taxon>Sordariomycetes</taxon>
        <taxon>Hypocreomycetidae</taxon>
        <taxon>Glomerellales</taxon>
        <taxon>Glomerellaceae</taxon>
        <taxon>Colletotrichum</taxon>
        <taxon>Colletotrichum acutatum species complex</taxon>
    </lineage>
</organism>
<evidence type="ECO:0000313" key="2">
    <source>
        <dbReference type="EMBL" id="KAK1634899.1"/>
    </source>
</evidence>
<protein>
    <recommendedName>
        <fullName evidence="4">Secreted protein</fullName>
    </recommendedName>
</protein>
<evidence type="ECO:0000256" key="1">
    <source>
        <dbReference type="SAM" id="SignalP"/>
    </source>
</evidence>
<name>A0AAJ0EDC9_9PEZI</name>
<gene>
    <name evidence="2" type="ORF">BDP81DRAFT_54431</name>
</gene>
<keyword evidence="3" id="KW-1185">Reference proteome</keyword>
<proteinExistence type="predicted"/>
<dbReference type="EMBL" id="JAHMHQ010000014">
    <property type="protein sequence ID" value="KAK1634899.1"/>
    <property type="molecule type" value="Genomic_DNA"/>
</dbReference>
<evidence type="ECO:0008006" key="4">
    <source>
        <dbReference type="Google" id="ProtNLM"/>
    </source>
</evidence>
<comment type="caution">
    <text evidence="2">The sequence shown here is derived from an EMBL/GenBank/DDBJ whole genome shotgun (WGS) entry which is preliminary data.</text>
</comment>
<accession>A0AAJ0EDC9</accession>
<sequence>MFVWWRAARLLLDTATSLSTTGSTAAGFTDNFCLPTITSQHLPGRRPRPLRLLPLKIEPANQLPLCRYGKRALLPRLVALDCASRCIFGKIHKPAVETTSTCRLAASLPLLRFSLSTLSLQRLHEDARDKNQSVTAPNSPAPTLLPCSVGFHLGRIHTWPNLPSTRIALVNIGTSTHPASPTRHLCNDYPTEYWSTR</sequence>